<name>A0A9X9M896_GULGU</name>
<reference evidence="1 2" key="1">
    <citation type="submission" date="2018-10" db="EMBL/GenBank/DDBJ databases">
        <authorList>
            <person name="Ekblom R."/>
            <person name="Jareborg N."/>
        </authorList>
    </citation>
    <scope>NUCLEOTIDE SEQUENCE [LARGE SCALE GENOMIC DNA]</scope>
    <source>
        <tissue evidence="1">Muscle</tissue>
    </source>
</reference>
<accession>A0A9X9M896</accession>
<evidence type="ECO:0000313" key="1">
    <source>
        <dbReference type="EMBL" id="VCX39172.1"/>
    </source>
</evidence>
<dbReference type="EMBL" id="CYRY02044295">
    <property type="protein sequence ID" value="VCX39172.1"/>
    <property type="molecule type" value="Genomic_DNA"/>
</dbReference>
<organism evidence="1 2">
    <name type="scientific">Gulo gulo</name>
    <name type="common">Wolverine</name>
    <name type="synonym">Gluton</name>
    <dbReference type="NCBI Taxonomy" id="48420"/>
    <lineage>
        <taxon>Eukaryota</taxon>
        <taxon>Metazoa</taxon>
        <taxon>Chordata</taxon>
        <taxon>Craniata</taxon>
        <taxon>Vertebrata</taxon>
        <taxon>Euteleostomi</taxon>
        <taxon>Mammalia</taxon>
        <taxon>Eutheria</taxon>
        <taxon>Laurasiatheria</taxon>
        <taxon>Carnivora</taxon>
        <taxon>Caniformia</taxon>
        <taxon>Musteloidea</taxon>
        <taxon>Mustelidae</taxon>
        <taxon>Guloninae</taxon>
        <taxon>Gulo</taxon>
    </lineage>
</organism>
<keyword evidence="2" id="KW-1185">Reference proteome</keyword>
<sequence>FQNISITPKINPISIIICTDFTHTFSADISVAHAGILRWLAGVNLHSIYSTSIFT</sequence>
<protein>
    <submittedName>
        <fullName evidence="1">Uncharacterized protein</fullName>
    </submittedName>
</protein>
<feature type="non-terminal residue" evidence="1">
    <location>
        <position position="1"/>
    </location>
</feature>
<comment type="caution">
    <text evidence="1">The sequence shown here is derived from an EMBL/GenBank/DDBJ whole genome shotgun (WGS) entry which is preliminary data.</text>
</comment>
<evidence type="ECO:0000313" key="2">
    <source>
        <dbReference type="Proteomes" id="UP000269945"/>
    </source>
</evidence>
<proteinExistence type="predicted"/>
<dbReference type="Proteomes" id="UP000269945">
    <property type="component" value="Unassembled WGS sequence"/>
</dbReference>
<gene>
    <name evidence="1" type="ORF">BN2614_LOCUS7</name>
</gene>
<dbReference type="AlphaFoldDB" id="A0A9X9M896"/>